<organism evidence="12">
    <name type="scientific">Alkalihalophilus sp. As8PL</name>
    <dbReference type="NCBI Taxonomy" id="3237103"/>
    <lineage>
        <taxon>Bacteria</taxon>
        <taxon>Bacillati</taxon>
        <taxon>Bacillota</taxon>
        <taxon>Bacilli</taxon>
        <taxon>Bacillales</taxon>
        <taxon>Bacillaceae</taxon>
        <taxon>Alkalihalophilus</taxon>
    </lineage>
</organism>
<dbReference type="Pfam" id="PF00664">
    <property type="entry name" value="ABC_membrane"/>
    <property type="match status" value="1"/>
</dbReference>
<evidence type="ECO:0000256" key="2">
    <source>
        <dbReference type="ARBA" id="ARBA00022448"/>
    </source>
</evidence>
<sequence length="577" mass="63461">MTELKQIAKSYKKIKLLLIMTAILTGASVVAQAYFIVTIVDHVFLQGASFKEITSMLLWLLAALLLRVSLTYVNGYLGVSMATSVKAKLRQSLVESYTSNPLQSSLEGQSGKKVSVMMDAVDEVDSYFSKYIPQVIQTSIIPLMILIAVFTTHIYTALIMIITAPFIPLFYIIIGMKTQQKSEEQMDKLAAFSGRFLDTLQGLTTLKLLGRAKEQKHSIQKSSHGFRDATMDVLKIAFISSLMLEFISMLGIGLIALEVGLRLILFESITFHAAFFVLVLAPEFYLSLKDLGSAFHTGRGSMGAAKKISEELKKDSPPIKWGEAKLDTNKTPPTIELMNLHLSYGEDKFALKDIQVHIAPFEKVAIVGRSGAGKTTLLHVLAGLIPATSGEVLIKGRPQRDYAEHEWFNHVSYISQNPYLFSGTIADNIAIGRSGPTTRKEIERAAAKAGIQDLINELENGYDTPIGEGGRGLSGGEKQRIAIARAFLKQPTIILFDEPTTGLDLKTEKILQASIKELSKTSTVITVAHRLHTIQHADKLIVLENGEQIGQGTHQQLIHSLESYRNMVSVQRGGGVK</sequence>
<reference evidence="12" key="1">
    <citation type="submission" date="2024-07" db="EMBL/GenBank/DDBJ databases">
        <title>Identification and characteristics of an arsenic-resistant bacterial isolate, which belongs to a novel species.</title>
        <authorList>
            <person name="Juszczyk A."/>
            <person name="Kowalczyk A."/>
            <person name="Was K."/>
            <person name="Kosowicz W."/>
            <person name="Budzyn A."/>
            <person name="Latowski D."/>
        </authorList>
    </citation>
    <scope>NUCLEOTIDE SEQUENCE</scope>
    <source>
        <strain evidence="12">As8PL</strain>
    </source>
</reference>
<evidence type="ECO:0000313" key="12">
    <source>
        <dbReference type="EMBL" id="XDI36961.1"/>
    </source>
</evidence>
<dbReference type="InterPro" id="IPR003439">
    <property type="entry name" value="ABC_transporter-like_ATP-bd"/>
</dbReference>
<accession>A0AB39BUD0</accession>
<feature type="transmembrane region" description="Helical" evidence="9">
    <location>
        <begin position="157"/>
        <end position="176"/>
    </location>
</feature>
<evidence type="ECO:0000256" key="4">
    <source>
        <dbReference type="ARBA" id="ARBA00022692"/>
    </source>
</evidence>
<evidence type="ECO:0000256" key="1">
    <source>
        <dbReference type="ARBA" id="ARBA00004651"/>
    </source>
</evidence>
<keyword evidence="7 9" id="KW-1133">Transmembrane helix</keyword>
<dbReference type="FunFam" id="3.40.50.300:FF:000221">
    <property type="entry name" value="Multidrug ABC transporter ATP-binding protein"/>
    <property type="match status" value="1"/>
</dbReference>
<dbReference type="GO" id="GO:0042883">
    <property type="term" value="P:cysteine transport"/>
    <property type="evidence" value="ECO:0007669"/>
    <property type="project" value="InterPro"/>
</dbReference>
<dbReference type="InterPro" id="IPR039421">
    <property type="entry name" value="Type_1_exporter"/>
</dbReference>
<evidence type="ECO:0000259" key="10">
    <source>
        <dbReference type="PROSITE" id="PS50893"/>
    </source>
</evidence>
<dbReference type="GO" id="GO:0005886">
    <property type="term" value="C:plasma membrane"/>
    <property type="evidence" value="ECO:0007669"/>
    <property type="project" value="UniProtKB-SubCell"/>
</dbReference>
<dbReference type="Gene3D" id="1.20.1560.10">
    <property type="entry name" value="ABC transporter type 1, transmembrane domain"/>
    <property type="match status" value="1"/>
</dbReference>
<keyword evidence="5" id="KW-0547">Nucleotide-binding</keyword>
<keyword evidence="2" id="KW-0813">Transport</keyword>
<dbReference type="PANTHER" id="PTHR24221">
    <property type="entry name" value="ATP-BINDING CASSETTE SUB-FAMILY B"/>
    <property type="match status" value="1"/>
</dbReference>
<evidence type="ECO:0000256" key="8">
    <source>
        <dbReference type="ARBA" id="ARBA00023136"/>
    </source>
</evidence>
<evidence type="ECO:0000256" key="5">
    <source>
        <dbReference type="ARBA" id="ARBA00022741"/>
    </source>
</evidence>
<keyword evidence="3" id="KW-1003">Cell membrane</keyword>
<dbReference type="Gene3D" id="3.40.50.300">
    <property type="entry name" value="P-loop containing nucleotide triphosphate hydrolases"/>
    <property type="match status" value="1"/>
</dbReference>
<proteinExistence type="predicted"/>
<feature type="transmembrane region" description="Helical" evidence="9">
    <location>
        <begin position="236"/>
        <end position="257"/>
    </location>
</feature>
<dbReference type="InterPro" id="IPR011527">
    <property type="entry name" value="ABC1_TM_dom"/>
</dbReference>
<name>A0AB39BUD0_9BACI</name>
<feature type="transmembrane region" description="Helical" evidence="9">
    <location>
        <begin position="263"/>
        <end position="281"/>
    </location>
</feature>
<dbReference type="RefSeq" id="WP_368504341.1">
    <property type="nucleotide sequence ID" value="NZ_CP162551.1"/>
</dbReference>
<feature type="domain" description="ABC transporter" evidence="10">
    <location>
        <begin position="335"/>
        <end position="570"/>
    </location>
</feature>
<feature type="domain" description="ABC transmembrane type-1" evidence="11">
    <location>
        <begin position="16"/>
        <end position="300"/>
    </location>
</feature>
<feature type="transmembrane region" description="Helical" evidence="9">
    <location>
        <begin position="16"/>
        <end position="37"/>
    </location>
</feature>
<dbReference type="PROSITE" id="PS50893">
    <property type="entry name" value="ABC_TRANSPORTER_2"/>
    <property type="match status" value="1"/>
</dbReference>
<keyword evidence="8 9" id="KW-0472">Membrane</keyword>
<dbReference type="NCBIfam" id="TIGR02857">
    <property type="entry name" value="CydD"/>
    <property type="match status" value="1"/>
</dbReference>
<keyword evidence="4 9" id="KW-0812">Transmembrane</keyword>
<dbReference type="GO" id="GO:0140359">
    <property type="term" value="F:ABC-type transporter activity"/>
    <property type="evidence" value="ECO:0007669"/>
    <property type="project" value="InterPro"/>
</dbReference>
<feature type="transmembrane region" description="Helical" evidence="9">
    <location>
        <begin position="57"/>
        <end position="79"/>
    </location>
</feature>
<dbReference type="Pfam" id="PF00005">
    <property type="entry name" value="ABC_tran"/>
    <property type="match status" value="1"/>
</dbReference>
<dbReference type="PANTHER" id="PTHR24221:SF654">
    <property type="entry name" value="ATP-BINDING CASSETTE SUB-FAMILY B MEMBER 6"/>
    <property type="match status" value="1"/>
</dbReference>
<dbReference type="SMART" id="SM00382">
    <property type="entry name" value="AAA"/>
    <property type="match status" value="1"/>
</dbReference>
<comment type="subcellular location">
    <subcellularLocation>
        <location evidence="1">Cell membrane</location>
        <topology evidence="1">Multi-pass membrane protein</topology>
    </subcellularLocation>
</comment>
<dbReference type="CDD" id="cd18584">
    <property type="entry name" value="ABC_6TM_AarD_CydD"/>
    <property type="match status" value="1"/>
</dbReference>
<dbReference type="PROSITE" id="PS00211">
    <property type="entry name" value="ABC_TRANSPORTER_1"/>
    <property type="match status" value="1"/>
</dbReference>
<dbReference type="InterPro" id="IPR017871">
    <property type="entry name" value="ABC_transporter-like_CS"/>
</dbReference>
<dbReference type="SUPFAM" id="SSF52540">
    <property type="entry name" value="P-loop containing nucleoside triphosphate hydrolases"/>
    <property type="match status" value="1"/>
</dbReference>
<dbReference type="AlphaFoldDB" id="A0AB39BUD0"/>
<evidence type="ECO:0000256" key="3">
    <source>
        <dbReference type="ARBA" id="ARBA00022475"/>
    </source>
</evidence>
<protein>
    <submittedName>
        <fullName evidence="12">Thiol reductant ABC exporter subunit CydD</fullName>
    </submittedName>
</protein>
<dbReference type="InterPro" id="IPR003593">
    <property type="entry name" value="AAA+_ATPase"/>
</dbReference>
<dbReference type="GO" id="GO:0005524">
    <property type="term" value="F:ATP binding"/>
    <property type="evidence" value="ECO:0007669"/>
    <property type="project" value="UniProtKB-KW"/>
</dbReference>
<evidence type="ECO:0000259" key="11">
    <source>
        <dbReference type="PROSITE" id="PS50929"/>
    </source>
</evidence>
<evidence type="ECO:0000256" key="6">
    <source>
        <dbReference type="ARBA" id="ARBA00022840"/>
    </source>
</evidence>
<evidence type="ECO:0000256" key="9">
    <source>
        <dbReference type="SAM" id="Phobius"/>
    </source>
</evidence>
<dbReference type="InterPro" id="IPR036640">
    <property type="entry name" value="ABC1_TM_sf"/>
</dbReference>
<keyword evidence="6" id="KW-0067">ATP-binding</keyword>
<evidence type="ECO:0000256" key="7">
    <source>
        <dbReference type="ARBA" id="ARBA00022989"/>
    </source>
</evidence>
<dbReference type="PROSITE" id="PS50929">
    <property type="entry name" value="ABC_TM1F"/>
    <property type="match status" value="1"/>
</dbReference>
<dbReference type="InterPro" id="IPR014216">
    <property type="entry name" value="ABC_transptr_CydD"/>
</dbReference>
<dbReference type="InterPro" id="IPR027417">
    <property type="entry name" value="P-loop_NTPase"/>
</dbReference>
<dbReference type="EMBL" id="CP162551">
    <property type="protein sequence ID" value="XDI36961.1"/>
    <property type="molecule type" value="Genomic_DNA"/>
</dbReference>
<gene>
    <name evidence="12" type="primary">cydD</name>
    <name evidence="12" type="ORF">AB3N04_20195</name>
</gene>
<dbReference type="SUPFAM" id="SSF90123">
    <property type="entry name" value="ABC transporter transmembrane region"/>
    <property type="match status" value="1"/>
</dbReference>
<dbReference type="GO" id="GO:0016887">
    <property type="term" value="F:ATP hydrolysis activity"/>
    <property type="evidence" value="ECO:0007669"/>
    <property type="project" value="InterPro"/>
</dbReference>